<feature type="region of interest" description="Disordered" evidence="4">
    <location>
        <begin position="126"/>
        <end position="158"/>
    </location>
</feature>
<dbReference type="GO" id="GO:0042134">
    <property type="term" value="F:rRNA primary transcript binding"/>
    <property type="evidence" value="ECO:0000318"/>
    <property type="project" value="GO_Central"/>
</dbReference>
<dbReference type="SUPFAM" id="SSF81901">
    <property type="entry name" value="HCP-like"/>
    <property type="match status" value="1"/>
</dbReference>
<feature type="repeat" description="PPR" evidence="3">
    <location>
        <begin position="410"/>
        <end position="444"/>
    </location>
</feature>
<evidence type="ECO:0000256" key="4">
    <source>
        <dbReference type="SAM" id="MobiDB-lite"/>
    </source>
</evidence>
<name>A0A2R6X4T0_MARPO</name>
<feature type="compositionally biased region" description="Polar residues" evidence="4">
    <location>
        <begin position="96"/>
        <end position="114"/>
    </location>
</feature>
<dbReference type="PANTHER" id="PTHR47447">
    <property type="entry name" value="OS03G0856100 PROTEIN"/>
    <property type="match status" value="1"/>
</dbReference>
<organism evidence="6 7">
    <name type="scientific">Marchantia polymorpha</name>
    <name type="common">Common liverwort</name>
    <name type="synonym">Marchantia aquatica</name>
    <dbReference type="NCBI Taxonomy" id="3197"/>
    <lineage>
        <taxon>Eukaryota</taxon>
        <taxon>Viridiplantae</taxon>
        <taxon>Streptophyta</taxon>
        <taxon>Embryophyta</taxon>
        <taxon>Marchantiophyta</taxon>
        <taxon>Marchantiopsida</taxon>
        <taxon>Marchantiidae</taxon>
        <taxon>Marchantiales</taxon>
        <taxon>Marchantiaceae</taxon>
        <taxon>Marchantia</taxon>
    </lineage>
</organism>
<feature type="repeat" description="PPR" evidence="3">
    <location>
        <begin position="480"/>
        <end position="514"/>
    </location>
</feature>
<feature type="repeat" description="PPR" evidence="3">
    <location>
        <begin position="375"/>
        <end position="409"/>
    </location>
</feature>
<evidence type="ECO:0000256" key="3">
    <source>
        <dbReference type="PROSITE-ProRule" id="PRU00708"/>
    </source>
</evidence>
<evidence type="ECO:0000256" key="2">
    <source>
        <dbReference type="ARBA" id="ARBA00022737"/>
    </source>
</evidence>
<feature type="repeat" description="PPR" evidence="3">
    <location>
        <begin position="270"/>
        <end position="304"/>
    </location>
</feature>
<keyword evidence="2" id="KW-0677">Repeat</keyword>
<dbReference type="OMA" id="QRFCISC"/>
<dbReference type="InterPro" id="IPR011990">
    <property type="entry name" value="TPR-like_helical_dom_sf"/>
</dbReference>
<dbReference type="Gene3D" id="1.25.40.10">
    <property type="entry name" value="Tetratricopeptide repeat domain"/>
    <property type="match status" value="3"/>
</dbReference>
<feature type="repeat" description="PPR" evidence="3">
    <location>
        <begin position="445"/>
        <end position="479"/>
    </location>
</feature>
<dbReference type="InterPro" id="IPR002885">
    <property type="entry name" value="PPR_rpt"/>
</dbReference>
<evidence type="ECO:0000313" key="7">
    <source>
        <dbReference type="Proteomes" id="UP000244005"/>
    </source>
</evidence>
<feature type="region of interest" description="Disordered" evidence="4">
    <location>
        <begin position="61"/>
        <end position="114"/>
    </location>
</feature>
<dbReference type="SUPFAM" id="SSF48452">
    <property type="entry name" value="TPR-like"/>
    <property type="match status" value="1"/>
</dbReference>
<gene>
    <name evidence="6" type="ORF">MARPO_0036s0094</name>
</gene>
<dbReference type="EMBL" id="KZ772708">
    <property type="protein sequence ID" value="PTQ41112.1"/>
    <property type="molecule type" value="Genomic_DNA"/>
</dbReference>
<accession>A0A2R6X4T0</accession>
<dbReference type="PROSITE" id="PS51375">
    <property type="entry name" value="PPR"/>
    <property type="match status" value="8"/>
</dbReference>
<dbReference type="GO" id="GO:0045727">
    <property type="term" value="P:positive regulation of translation"/>
    <property type="evidence" value="ECO:0000318"/>
    <property type="project" value="GO_Central"/>
</dbReference>
<sequence>MALASHPVGVGVRVFAAGVESRNSLGAGRIAALCDSCSSRSSNDLSSHSRERIASRSIATTLAGPRIHSRGARCSSVSLQDSDASPSQANDERASFVSSPNFQTGKTPSGSNRIPSLAEQLRLSVIGDSSGDGSSDGGAVEARGQQPIGAKRDRQQPRYAVERWAPRGSKYNRATDVLQLLKGAEGEDEGAVERALQNWDGSLGARDVCAVISGLKWRKALSFFRWAQRRDFELNIVVYNVLLGAMRAGRQWKVAEAFALDMVRDGLPLDNYTFSTLISCALQCKAPRDALAWFDRMQAAGVVPDEVTYSTMTLVFSRLGRFDEAVELYETLRLTGWKPDRVTFGSMVNVYARAGKYQKASAVIKEMKDIGMQPDAVVYNTMIKFFAREGKTGQAKRVFKEMEAVGIKASEYTLSLMIDVHGRSGNVEEALALFARMKAENLPLDTAVYNSLLKMCGEERMVAEGERLVAEMAARGLKRDEMTYKSLVNLYAKEGRIDDAVRAMQQMAEAGCPADVVVYSCLIKACGSSKQFERAEQFFEDMLASGASVDDRCCGVLLSLMNACETDEHRTPVLRCLRKAKPSLFKIVSLLLSEDVNSGDLEDQVRSLLADSVSDSQRPFCNSLIDFCWTLGHKERAESLLALADSLKVYPGSLRTHTNLVWILHLRSLSFSTALCALSVWINFLRNQVAEEQELPETLVIETGAGRNRGGDEIRLISVILAELKEMSAPFEASPERADWLVASGASVKSWLSSGVKADQDRNEISSEA</sequence>
<dbReference type="InterPro" id="IPR002625">
    <property type="entry name" value="Smr_dom"/>
</dbReference>
<dbReference type="GO" id="GO:0009570">
    <property type="term" value="C:chloroplast stroma"/>
    <property type="evidence" value="ECO:0000318"/>
    <property type="project" value="GO_Central"/>
</dbReference>
<evidence type="ECO:0000313" key="6">
    <source>
        <dbReference type="EMBL" id="PTQ41112.1"/>
    </source>
</evidence>
<dbReference type="PANTHER" id="PTHR47447:SF3">
    <property type="entry name" value="OS03G0856100 PROTEIN"/>
    <property type="match status" value="1"/>
</dbReference>
<dbReference type="Gramene" id="Mp1g08510.1">
    <property type="protein sequence ID" value="Mp1g08510.1.cds1"/>
    <property type="gene ID" value="Mp1g08510"/>
</dbReference>
<dbReference type="Proteomes" id="UP000244005">
    <property type="component" value="Unassembled WGS sequence"/>
</dbReference>
<reference evidence="7" key="1">
    <citation type="journal article" date="2017" name="Cell">
        <title>Insights into land plant evolution garnered from the Marchantia polymorpha genome.</title>
        <authorList>
            <person name="Bowman J.L."/>
            <person name="Kohchi T."/>
            <person name="Yamato K.T."/>
            <person name="Jenkins J."/>
            <person name="Shu S."/>
            <person name="Ishizaki K."/>
            <person name="Yamaoka S."/>
            <person name="Nishihama R."/>
            <person name="Nakamura Y."/>
            <person name="Berger F."/>
            <person name="Adam C."/>
            <person name="Aki S.S."/>
            <person name="Althoff F."/>
            <person name="Araki T."/>
            <person name="Arteaga-Vazquez M.A."/>
            <person name="Balasubrmanian S."/>
            <person name="Barry K."/>
            <person name="Bauer D."/>
            <person name="Boehm C.R."/>
            <person name="Briginshaw L."/>
            <person name="Caballero-Perez J."/>
            <person name="Catarino B."/>
            <person name="Chen F."/>
            <person name="Chiyoda S."/>
            <person name="Chovatia M."/>
            <person name="Davies K.M."/>
            <person name="Delmans M."/>
            <person name="Demura T."/>
            <person name="Dierschke T."/>
            <person name="Dolan L."/>
            <person name="Dorantes-Acosta A.E."/>
            <person name="Eklund D.M."/>
            <person name="Florent S.N."/>
            <person name="Flores-Sandoval E."/>
            <person name="Fujiyama A."/>
            <person name="Fukuzawa H."/>
            <person name="Galik B."/>
            <person name="Grimanelli D."/>
            <person name="Grimwood J."/>
            <person name="Grossniklaus U."/>
            <person name="Hamada T."/>
            <person name="Haseloff J."/>
            <person name="Hetherington A.J."/>
            <person name="Higo A."/>
            <person name="Hirakawa Y."/>
            <person name="Hundley H.N."/>
            <person name="Ikeda Y."/>
            <person name="Inoue K."/>
            <person name="Inoue S.I."/>
            <person name="Ishida S."/>
            <person name="Jia Q."/>
            <person name="Kakita M."/>
            <person name="Kanazawa T."/>
            <person name="Kawai Y."/>
            <person name="Kawashima T."/>
            <person name="Kennedy M."/>
            <person name="Kinose K."/>
            <person name="Kinoshita T."/>
            <person name="Kohara Y."/>
            <person name="Koide E."/>
            <person name="Komatsu K."/>
            <person name="Kopischke S."/>
            <person name="Kubo M."/>
            <person name="Kyozuka J."/>
            <person name="Lagercrantz U."/>
            <person name="Lin S.S."/>
            <person name="Lindquist E."/>
            <person name="Lipzen A.M."/>
            <person name="Lu C.W."/>
            <person name="De Luna E."/>
            <person name="Martienssen R.A."/>
            <person name="Minamino N."/>
            <person name="Mizutani M."/>
            <person name="Mizutani M."/>
            <person name="Mochizuki N."/>
            <person name="Monte I."/>
            <person name="Mosher R."/>
            <person name="Nagasaki H."/>
            <person name="Nakagami H."/>
            <person name="Naramoto S."/>
            <person name="Nishitani K."/>
            <person name="Ohtani M."/>
            <person name="Okamoto T."/>
            <person name="Okumura M."/>
            <person name="Phillips J."/>
            <person name="Pollak B."/>
            <person name="Reinders A."/>
            <person name="Rovekamp M."/>
            <person name="Sano R."/>
            <person name="Sawa S."/>
            <person name="Schmid M.W."/>
            <person name="Shirakawa M."/>
            <person name="Solano R."/>
            <person name="Spunde A."/>
            <person name="Suetsugu N."/>
            <person name="Sugano S."/>
            <person name="Sugiyama A."/>
            <person name="Sun R."/>
            <person name="Suzuki Y."/>
            <person name="Takenaka M."/>
            <person name="Takezawa D."/>
            <person name="Tomogane H."/>
            <person name="Tsuzuki M."/>
            <person name="Ueda T."/>
            <person name="Umeda M."/>
            <person name="Ward J.M."/>
            <person name="Watanabe Y."/>
            <person name="Yazaki K."/>
            <person name="Yokoyama R."/>
            <person name="Yoshitake Y."/>
            <person name="Yotsui I."/>
            <person name="Zachgo S."/>
            <person name="Schmutz J."/>
        </authorList>
    </citation>
    <scope>NUCLEOTIDE SEQUENCE [LARGE SCALE GENOMIC DNA]</scope>
    <source>
        <strain evidence="7">Tak-1</strain>
    </source>
</reference>
<keyword evidence="7" id="KW-1185">Reference proteome</keyword>
<dbReference type="OrthoDB" id="185373at2759"/>
<feature type="repeat" description="PPR" evidence="3">
    <location>
        <begin position="515"/>
        <end position="549"/>
    </location>
</feature>
<dbReference type="GO" id="GO:0003729">
    <property type="term" value="F:mRNA binding"/>
    <property type="evidence" value="ECO:0000318"/>
    <property type="project" value="GO_Central"/>
</dbReference>
<feature type="repeat" description="PPR" evidence="3">
    <location>
        <begin position="305"/>
        <end position="339"/>
    </location>
</feature>
<dbReference type="AlphaFoldDB" id="A0A2R6X4T0"/>
<proteinExistence type="inferred from homology"/>
<feature type="repeat" description="PPR" evidence="3">
    <location>
        <begin position="340"/>
        <end position="374"/>
    </location>
</feature>
<dbReference type="InterPro" id="IPR033443">
    <property type="entry name" value="PROP1-like_PPR_dom"/>
</dbReference>
<dbReference type="NCBIfam" id="TIGR00756">
    <property type="entry name" value="PPR"/>
    <property type="match status" value="8"/>
</dbReference>
<protein>
    <recommendedName>
        <fullName evidence="5">Smr domain-containing protein</fullName>
    </recommendedName>
</protein>
<feature type="domain" description="Smr" evidence="5">
    <location>
        <begin position="664"/>
        <end position="752"/>
    </location>
</feature>
<dbReference type="Pfam" id="PF17177">
    <property type="entry name" value="PPR_long"/>
    <property type="match status" value="2"/>
</dbReference>
<comment type="similarity">
    <text evidence="1">Belongs to the PPR family. P subfamily.</text>
</comment>
<feature type="compositionally biased region" description="Polar residues" evidence="4">
    <location>
        <begin position="75"/>
        <end position="89"/>
    </location>
</feature>
<evidence type="ECO:0000256" key="1">
    <source>
        <dbReference type="ARBA" id="ARBA00007626"/>
    </source>
</evidence>
<dbReference type="PROSITE" id="PS50828">
    <property type="entry name" value="SMR"/>
    <property type="match status" value="1"/>
</dbReference>
<dbReference type="SMART" id="SM00463">
    <property type="entry name" value="SMR"/>
    <property type="match status" value="1"/>
</dbReference>
<evidence type="ECO:0000259" key="5">
    <source>
        <dbReference type="PROSITE" id="PS50828"/>
    </source>
</evidence>